<feature type="transmembrane region" description="Helical" evidence="1">
    <location>
        <begin position="15"/>
        <end position="34"/>
    </location>
</feature>
<evidence type="ECO:0000256" key="1">
    <source>
        <dbReference type="SAM" id="Phobius"/>
    </source>
</evidence>
<accession>A0A1G2MFX0</accession>
<sequence length="121" mass="13218">MKTWENWPYWFKGGVMISAVVIIISIPILIDNSIVPQQEGGLLHSLLKIMGPLTLIGNGLISFIPSIIITDEGMFRQTELGALPTPSGVLLNIVFTFIAGALFGWLYGKIKTRKSSATSQN</sequence>
<dbReference type="STRING" id="1802306.A3C72_02685"/>
<feature type="transmembrane region" description="Helical" evidence="1">
    <location>
        <begin position="46"/>
        <end position="69"/>
    </location>
</feature>
<protein>
    <submittedName>
        <fullName evidence="2">Uncharacterized protein</fullName>
    </submittedName>
</protein>
<dbReference type="EMBL" id="MHRK01000047">
    <property type="protein sequence ID" value="OHA22796.1"/>
    <property type="molecule type" value="Genomic_DNA"/>
</dbReference>
<keyword evidence="1" id="KW-1133">Transmembrane helix</keyword>
<organism evidence="2 3">
    <name type="scientific">Candidatus Taylorbacteria bacterium RIFCSPHIGHO2_02_FULL_43_32b</name>
    <dbReference type="NCBI Taxonomy" id="1802306"/>
    <lineage>
        <taxon>Bacteria</taxon>
        <taxon>Candidatus Tayloriibacteriota</taxon>
    </lineage>
</organism>
<name>A0A1G2MFX0_9BACT</name>
<dbReference type="AlphaFoldDB" id="A0A1G2MFX0"/>
<reference evidence="2 3" key="1">
    <citation type="journal article" date="2016" name="Nat. Commun.">
        <title>Thousands of microbial genomes shed light on interconnected biogeochemical processes in an aquifer system.</title>
        <authorList>
            <person name="Anantharaman K."/>
            <person name="Brown C.T."/>
            <person name="Hug L.A."/>
            <person name="Sharon I."/>
            <person name="Castelle C.J."/>
            <person name="Probst A.J."/>
            <person name="Thomas B.C."/>
            <person name="Singh A."/>
            <person name="Wilkins M.J."/>
            <person name="Karaoz U."/>
            <person name="Brodie E.L."/>
            <person name="Williams K.H."/>
            <person name="Hubbard S.S."/>
            <person name="Banfield J.F."/>
        </authorList>
    </citation>
    <scope>NUCLEOTIDE SEQUENCE [LARGE SCALE GENOMIC DNA]</scope>
</reference>
<keyword evidence="1" id="KW-0812">Transmembrane</keyword>
<dbReference type="Proteomes" id="UP000177130">
    <property type="component" value="Unassembled WGS sequence"/>
</dbReference>
<feature type="transmembrane region" description="Helical" evidence="1">
    <location>
        <begin position="89"/>
        <end position="107"/>
    </location>
</feature>
<comment type="caution">
    <text evidence="2">The sequence shown here is derived from an EMBL/GenBank/DDBJ whole genome shotgun (WGS) entry which is preliminary data.</text>
</comment>
<evidence type="ECO:0000313" key="3">
    <source>
        <dbReference type="Proteomes" id="UP000177130"/>
    </source>
</evidence>
<keyword evidence="1" id="KW-0472">Membrane</keyword>
<gene>
    <name evidence="2" type="ORF">A3C72_02685</name>
</gene>
<proteinExistence type="predicted"/>
<evidence type="ECO:0000313" key="2">
    <source>
        <dbReference type="EMBL" id="OHA22796.1"/>
    </source>
</evidence>